<evidence type="ECO:0000259" key="5">
    <source>
        <dbReference type="Pfam" id="PF00171"/>
    </source>
</evidence>
<dbReference type="SUPFAM" id="SSF53720">
    <property type="entry name" value="ALDH-like"/>
    <property type="match status" value="1"/>
</dbReference>
<dbReference type="PANTHER" id="PTHR43353">
    <property type="entry name" value="SUCCINATE-SEMIALDEHYDE DEHYDROGENASE, MITOCHONDRIAL"/>
    <property type="match status" value="1"/>
</dbReference>
<dbReference type="InterPro" id="IPR016160">
    <property type="entry name" value="Ald_DH_CS_CYS"/>
</dbReference>
<dbReference type="Gene3D" id="3.40.605.10">
    <property type="entry name" value="Aldehyde Dehydrogenase, Chain A, domain 1"/>
    <property type="match status" value="1"/>
</dbReference>
<evidence type="ECO:0000256" key="4">
    <source>
        <dbReference type="RuleBase" id="RU003345"/>
    </source>
</evidence>
<evidence type="ECO:0000313" key="7">
    <source>
        <dbReference type="Proteomes" id="UP001500298"/>
    </source>
</evidence>
<dbReference type="InterPro" id="IPR016163">
    <property type="entry name" value="Ald_DH_C"/>
</dbReference>
<keyword evidence="2 4" id="KW-0560">Oxidoreductase</keyword>
<dbReference type="InterPro" id="IPR010102">
    <property type="entry name" value="Succ_semiAld_DH"/>
</dbReference>
<dbReference type="InterPro" id="IPR016162">
    <property type="entry name" value="Ald_DH_N"/>
</dbReference>
<feature type="active site" evidence="3">
    <location>
        <position position="256"/>
    </location>
</feature>
<dbReference type="Pfam" id="PF00171">
    <property type="entry name" value="Aldedh"/>
    <property type="match status" value="1"/>
</dbReference>
<keyword evidence="7" id="KW-1185">Reference proteome</keyword>
<evidence type="ECO:0000256" key="3">
    <source>
        <dbReference type="PROSITE-ProRule" id="PRU10007"/>
    </source>
</evidence>
<feature type="domain" description="Aldehyde dehydrogenase" evidence="5">
    <location>
        <begin position="19"/>
        <end position="478"/>
    </location>
</feature>
<organism evidence="6 7">
    <name type="scientific">Algivirga pacifica</name>
    <dbReference type="NCBI Taxonomy" id="1162670"/>
    <lineage>
        <taxon>Bacteria</taxon>
        <taxon>Pseudomonadati</taxon>
        <taxon>Bacteroidota</taxon>
        <taxon>Cytophagia</taxon>
        <taxon>Cytophagales</taxon>
        <taxon>Flammeovirgaceae</taxon>
        <taxon>Algivirga</taxon>
    </lineage>
</organism>
<protein>
    <submittedName>
        <fullName evidence="6">NAD-dependent succinate-semialdehyde dehydrogenase</fullName>
    </submittedName>
</protein>
<dbReference type="InterPro" id="IPR050740">
    <property type="entry name" value="Aldehyde_DH_Superfamily"/>
</dbReference>
<comment type="caution">
    <text evidence="6">The sequence shown here is derived from an EMBL/GenBank/DDBJ whole genome shotgun (WGS) entry which is preliminary data.</text>
</comment>
<dbReference type="PROSITE" id="PS00070">
    <property type="entry name" value="ALDEHYDE_DEHYDR_CYS"/>
    <property type="match status" value="1"/>
</dbReference>
<dbReference type="RefSeq" id="WP_345368394.1">
    <property type="nucleotide sequence ID" value="NZ_BAABJX010000001.1"/>
</dbReference>
<dbReference type="Gene3D" id="3.40.309.10">
    <property type="entry name" value="Aldehyde Dehydrogenase, Chain A, domain 2"/>
    <property type="match status" value="1"/>
</dbReference>
<proteinExistence type="inferred from homology"/>
<dbReference type="PANTHER" id="PTHR43353:SF5">
    <property type="entry name" value="SUCCINATE-SEMIALDEHYDE DEHYDROGENASE, MITOCHONDRIAL"/>
    <property type="match status" value="1"/>
</dbReference>
<dbReference type="NCBIfam" id="TIGR01780">
    <property type="entry name" value="SSADH"/>
    <property type="match status" value="1"/>
</dbReference>
<evidence type="ECO:0000313" key="6">
    <source>
        <dbReference type="EMBL" id="GAA4819977.1"/>
    </source>
</evidence>
<accession>A0ABP9CVP4</accession>
<comment type="similarity">
    <text evidence="1 4">Belongs to the aldehyde dehydrogenase family.</text>
</comment>
<gene>
    <name evidence="6" type="ORF">GCM10023331_00460</name>
</gene>
<dbReference type="CDD" id="cd07103">
    <property type="entry name" value="ALDH_F5_SSADH_GabD"/>
    <property type="match status" value="1"/>
</dbReference>
<dbReference type="EMBL" id="BAABJX010000001">
    <property type="protein sequence ID" value="GAA4819977.1"/>
    <property type="molecule type" value="Genomic_DNA"/>
</dbReference>
<dbReference type="PROSITE" id="PS00687">
    <property type="entry name" value="ALDEHYDE_DEHYDR_GLU"/>
    <property type="match status" value="1"/>
</dbReference>
<name>A0ABP9CVP4_9BACT</name>
<dbReference type="InterPro" id="IPR016161">
    <property type="entry name" value="Ald_DH/histidinol_DH"/>
</dbReference>
<sequence length="485" mass="52211">MQLKDPSLLQNKAYVNGQWTAAQNGATYPITNPFDGAVITEVADMKKEDVQQAIDAAEKAFDVWKNKTAGERSTILRKWFDLQMEHAEDLALILTTEQGKPLAEALGEIRYGASFVEWYAEEAKRVYGDVIPGHGVDKRIVVLKQPVGVVAAITPWNFPNAMITRKVAPALAAGCTVVIKPAEDTPLSALALAELAERAGFPEGVLNIVTSSNAAEVGETLTKSSVVRKLSFTGSTRVGKILMKQSADTVKKVSMELGGNAPFIVFDDADLDEAVEGAIASKYRNAGQTCVCANRIYAQAGIYDAFVEKLSEAVNKLNVGSGLEKGNEIGPLINTAALEKVEGLVKDAIEKGAKVTTGGERHQLGGTFFQPTVLSQVSEEMKVTHEEIFGPVAPVYKFETDEEVIAAANNTEYGLASYFYGNNIRRIWKVAEGLEYGMVGINTGMISTAVAPFGGVKESGVGREGSFYGLEEFVEVKYLCFGGIQ</sequence>
<dbReference type="Proteomes" id="UP001500298">
    <property type="component" value="Unassembled WGS sequence"/>
</dbReference>
<evidence type="ECO:0000256" key="2">
    <source>
        <dbReference type="ARBA" id="ARBA00023002"/>
    </source>
</evidence>
<dbReference type="InterPro" id="IPR015590">
    <property type="entry name" value="Aldehyde_DH_dom"/>
</dbReference>
<dbReference type="InterPro" id="IPR029510">
    <property type="entry name" value="Ald_DH_CS_GLU"/>
</dbReference>
<evidence type="ECO:0000256" key="1">
    <source>
        <dbReference type="ARBA" id="ARBA00009986"/>
    </source>
</evidence>
<reference evidence="7" key="1">
    <citation type="journal article" date="2019" name="Int. J. Syst. Evol. Microbiol.">
        <title>The Global Catalogue of Microorganisms (GCM) 10K type strain sequencing project: providing services to taxonomists for standard genome sequencing and annotation.</title>
        <authorList>
            <consortium name="The Broad Institute Genomics Platform"/>
            <consortium name="The Broad Institute Genome Sequencing Center for Infectious Disease"/>
            <person name="Wu L."/>
            <person name="Ma J."/>
        </authorList>
    </citation>
    <scope>NUCLEOTIDE SEQUENCE [LARGE SCALE GENOMIC DNA]</scope>
    <source>
        <strain evidence="7">JCM 18326</strain>
    </source>
</reference>